<evidence type="ECO:0000313" key="3">
    <source>
        <dbReference type="Proteomes" id="UP000036850"/>
    </source>
</evidence>
<dbReference type="NCBIfam" id="TIGR01444">
    <property type="entry name" value="fkbM_fam"/>
    <property type="match status" value="1"/>
</dbReference>
<accession>A0A0L0EWX9</accession>
<dbReference type="SUPFAM" id="SSF53335">
    <property type="entry name" value="S-adenosyl-L-methionine-dependent methyltransferases"/>
    <property type="match status" value="1"/>
</dbReference>
<protein>
    <submittedName>
        <fullName evidence="2">FkbM family methyltransferase</fullName>
    </submittedName>
</protein>
<keyword evidence="2" id="KW-0489">Methyltransferase</keyword>
<gene>
    <name evidence="2" type="ORF">AC626_05395</name>
</gene>
<proteinExistence type="predicted"/>
<feature type="domain" description="Methyltransferase FkbM" evidence="1">
    <location>
        <begin position="212"/>
        <end position="353"/>
    </location>
</feature>
<dbReference type="InterPro" id="IPR006342">
    <property type="entry name" value="FkbM_mtfrase"/>
</dbReference>
<dbReference type="Gene3D" id="3.40.50.150">
    <property type="entry name" value="Vaccinia Virus protein VP39"/>
    <property type="match status" value="1"/>
</dbReference>
<dbReference type="Pfam" id="PF05050">
    <property type="entry name" value="Methyltransf_21"/>
    <property type="match status" value="1"/>
</dbReference>
<name>A0A0L0EWX9_9GAMM</name>
<evidence type="ECO:0000259" key="1">
    <source>
        <dbReference type="Pfam" id="PF05050"/>
    </source>
</evidence>
<comment type="caution">
    <text evidence="2">The sequence shown here is derived from an EMBL/GenBank/DDBJ whole genome shotgun (WGS) entry which is preliminary data.</text>
</comment>
<dbReference type="GO" id="GO:0008168">
    <property type="term" value="F:methyltransferase activity"/>
    <property type="evidence" value="ECO:0007669"/>
    <property type="project" value="UniProtKB-KW"/>
</dbReference>
<reference evidence="3" key="1">
    <citation type="submission" date="2015-07" db="EMBL/GenBank/DDBJ databases">
        <title>Draft genome sequence of a Pseudoalteromonas rubra strain, OCN096, isolated from Kaneohe Bay, Oahu, Hawaii.</title>
        <authorList>
            <person name="Beurmann S."/>
            <person name="Ushijima B."/>
            <person name="Belcaid M."/>
            <person name="Callahan S.M."/>
            <person name="Aeby G.S."/>
        </authorList>
    </citation>
    <scope>NUCLEOTIDE SEQUENCE [LARGE SCALE GENOMIC DNA]</scope>
    <source>
        <strain evidence="3">OCN096</strain>
    </source>
</reference>
<dbReference type="GO" id="GO:0032259">
    <property type="term" value="P:methylation"/>
    <property type="evidence" value="ECO:0007669"/>
    <property type="project" value="UniProtKB-KW"/>
</dbReference>
<dbReference type="PATRIC" id="fig|43658.6.peg.1930"/>
<keyword evidence="2" id="KW-0808">Transferase</keyword>
<dbReference type="Proteomes" id="UP000036850">
    <property type="component" value="Unassembled WGS sequence"/>
</dbReference>
<organism evidence="2 3">
    <name type="scientific">Pseudoalteromonas rubra</name>
    <dbReference type="NCBI Taxonomy" id="43658"/>
    <lineage>
        <taxon>Bacteria</taxon>
        <taxon>Pseudomonadati</taxon>
        <taxon>Pseudomonadota</taxon>
        <taxon>Gammaproteobacteria</taxon>
        <taxon>Alteromonadales</taxon>
        <taxon>Pseudoalteromonadaceae</taxon>
        <taxon>Pseudoalteromonas</taxon>
    </lineage>
</organism>
<dbReference type="EMBL" id="LFZX01000026">
    <property type="protein sequence ID" value="KNC68348.1"/>
    <property type="molecule type" value="Genomic_DNA"/>
</dbReference>
<dbReference type="AlphaFoldDB" id="A0A0L0EWX9"/>
<dbReference type="OrthoDB" id="5329963at2"/>
<evidence type="ECO:0000313" key="2">
    <source>
        <dbReference type="EMBL" id="KNC68348.1"/>
    </source>
</evidence>
<dbReference type="InterPro" id="IPR029063">
    <property type="entry name" value="SAM-dependent_MTases_sf"/>
</dbReference>
<sequence length="382" mass="42805">MTMDNTKYLESLLCELDGKHSDTLRETLRAQNVTLDELLSQPVTIVGAADEGVRLLSIFESLNAQDVQIVDMNQAKIGQLAHEQHRVQSFCKSNIESRHVILATHRTCKAYNTCKEMHASSVNTFMHLQLLYPQTFEPHFFHENMLETLLNNVSALKALQGKLADDLSLGVLASCLDYRLHGDPSVMEPHIDWELYLPTGIDLSRFASHYVDCGSFDGDSVALHINRYPDIVKGAYAFEPDPATFARLSENMAHFGFVECVNKGVGNRVTKLGFSANKDRASLFSETGELSIDITTLDSELTDFAPSMIKMNIEAFEPFALEGATHTIQRNLPLLAISVYHQPEHIFSLQKQVEDIAPGRYQFYLRQHDGGLVETVLYAVPL</sequence>